<dbReference type="NCBIfam" id="NF041551">
    <property type="entry name" value="YlcI_YnfO_N"/>
    <property type="match status" value="1"/>
</dbReference>
<dbReference type="KEGG" id="jli:EXU32_14665"/>
<evidence type="ECO:0000313" key="2">
    <source>
        <dbReference type="Proteomes" id="UP000290408"/>
    </source>
</evidence>
<dbReference type="Proteomes" id="UP000290408">
    <property type="component" value="Chromosome"/>
</dbReference>
<dbReference type="CDD" id="cd22231">
    <property type="entry name" value="RHH_NikR_HicB-like"/>
    <property type="match status" value="1"/>
</dbReference>
<dbReference type="OrthoDB" id="3541837at2"/>
<proteinExistence type="predicted"/>
<evidence type="ECO:0008006" key="3">
    <source>
        <dbReference type="Google" id="ProtNLM"/>
    </source>
</evidence>
<name>A0A4P6MWJ5_9MICO</name>
<dbReference type="RefSeq" id="WP_130630573.1">
    <property type="nucleotide sequence ID" value="NZ_CP036164.1"/>
</dbReference>
<dbReference type="EMBL" id="CP036164">
    <property type="protein sequence ID" value="QBF47382.1"/>
    <property type="molecule type" value="Genomic_DNA"/>
</dbReference>
<evidence type="ECO:0000313" key="1">
    <source>
        <dbReference type="EMBL" id="QBF47382.1"/>
    </source>
</evidence>
<reference evidence="1 2" key="1">
    <citation type="submission" date="2019-02" db="EMBL/GenBank/DDBJ databases">
        <title>Genomic data mining of an Antarctic deep-sea actinobacterium, Janibacterlimosus P3-3-X1.</title>
        <authorList>
            <person name="Liao L."/>
            <person name="Chen B."/>
        </authorList>
    </citation>
    <scope>NUCLEOTIDE SEQUENCE [LARGE SCALE GENOMIC DNA]</scope>
    <source>
        <strain evidence="1 2">P3-3-X1</strain>
    </source>
</reference>
<keyword evidence="2" id="KW-1185">Reference proteome</keyword>
<accession>A0A4P6MWJ5</accession>
<protein>
    <recommendedName>
        <fullName evidence="3">Ribbon-helix-helix protein, CopG family</fullName>
    </recommendedName>
</protein>
<sequence length="77" mass="8374">MSTQIAVRLPDEMVEFLDRSVARGEAPSRAALVTSALEREMRRLAAEHDVAVLTERGTADDLDVVVEWTAAHVAVGD</sequence>
<dbReference type="AlphaFoldDB" id="A0A4P6MWJ5"/>
<organism evidence="1 2">
    <name type="scientific">Janibacter limosus</name>
    <dbReference type="NCBI Taxonomy" id="53458"/>
    <lineage>
        <taxon>Bacteria</taxon>
        <taxon>Bacillati</taxon>
        <taxon>Actinomycetota</taxon>
        <taxon>Actinomycetes</taxon>
        <taxon>Micrococcales</taxon>
        <taxon>Intrasporangiaceae</taxon>
        <taxon>Janibacter</taxon>
    </lineage>
</organism>
<dbReference type="STRING" id="1216970.GCA_001570985_01852"/>
<gene>
    <name evidence="1" type="ORF">EXU32_14665</name>
</gene>